<dbReference type="Proteomes" id="UP001600165">
    <property type="component" value="Unassembled WGS sequence"/>
</dbReference>
<name>A0ABW6IJT3_9CYAN</name>
<organism evidence="1 2">
    <name type="scientific">Almyronema epifaneia S1</name>
    <dbReference type="NCBI Taxonomy" id="2991925"/>
    <lineage>
        <taxon>Bacteria</taxon>
        <taxon>Bacillati</taxon>
        <taxon>Cyanobacteriota</taxon>
        <taxon>Cyanophyceae</taxon>
        <taxon>Nodosilineales</taxon>
        <taxon>Nodosilineaceae</taxon>
        <taxon>Almyronema</taxon>
        <taxon>Almyronema epifaneia</taxon>
    </lineage>
</organism>
<comment type="caution">
    <text evidence="1">The sequence shown here is derived from an EMBL/GenBank/DDBJ whole genome shotgun (WGS) entry which is preliminary data.</text>
</comment>
<gene>
    <name evidence="1" type="ORF">ACFVKH_16650</name>
</gene>
<sequence>MSRLNAILTSGNSLAAVEVSTAQETSERLRLAVLRQLPSFGFNNLVADWAFLNFLQYFGDDAVREQVGYTISPYYFEVIVEKDPRFIEPYLYLSNSVSMYAAQPNVAVALMDKGLPFLKPQVPPKSYLVWRYKGIDELLFLGDGEAAQKSFALAADWAEASSDPQSNAVAEASRNTAEFLARNPSSKAAQVSAWASILVRAVDDRTRAIAIRNIESLGGTITADQQGRVTVDFRLDD</sequence>
<reference evidence="1 2" key="1">
    <citation type="submission" date="2024-10" db="EMBL/GenBank/DDBJ databases">
        <authorList>
            <person name="Ratan Roy A."/>
            <person name="Morales Sandoval P.H."/>
            <person name="De Los Santos Villalobos S."/>
            <person name="Chakraborty S."/>
            <person name="Mukherjee J."/>
        </authorList>
    </citation>
    <scope>NUCLEOTIDE SEQUENCE [LARGE SCALE GENOMIC DNA]</scope>
    <source>
        <strain evidence="1 2">S1</strain>
    </source>
</reference>
<proteinExistence type="predicted"/>
<protein>
    <submittedName>
        <fullName evidence="1">Uncharacterized protein</fullName>
    </submittedName>
</protein>
<accession>A0ABW6IJT3</accession>
<dbReference type="EMBL" id="JBHZOL010000095">
    <property type="protein sequence ID" value="MFE4107917.1"/>
    <property type="molecule type" value="Genomic_DNA"/>
</dbReference>
<keyword evidence="2" id="KW-1185">Reference proteome</keyword>
<evidence type="ECO:0000313" key="2">
    <source>
        <dbReference type="Proteomes" id="UP001600165"/>
    </source>
</evidence>
<evidence type="ECO:0000313" key="1">
    <source>
        <dbReference type="EMBL" id="MFE4107917.1"/>
    </source>
</evidence>